<feature type="region of interest" description="Disordered" evidence="3">
    <location>
        <begin position="155"/>
        <end position="385"/>
    </location>
</feature>
<comment type="caution">
    <text evidence="6">The sequence shown here is derived from an EMBL/GenBank/DDBJ whole genome shotgun (WGS) entry which is preliminary data.</text>
</comment>
<name>A0AA40F8J1_9PEZI</name>
<gene>
    <name evidence="6" type="ORF">B0T18DRAFT_315714</name>
</gene>
<evidence type="ECO:0000313" key="6">
    <source>
        <dbReference type="EMBL" id="KAK0753203.1"/>
    </source>
</evidence>
<feature type="compositionally biased region" description="Low complexity" evidence="3">
    <location>
        <begin position="266"/>
        <end position="280"/>
    </location>
</feature>
<feature type="region of interest" description="Disordered" evidence="3">
    <location>
        <begin position="1"/>
        <end position="27"/>
    </location>
</feature>
<dbReference type="InterPro" id="IPR018222">
    <property type="entry name" value="Nuclear_transport_factor_2_euk"/>
</dbReference>
<dbReference type="InterPro" id="IPR032710">
    <property type="entry name" value="NTF2-like_dom_sf"/>
</dbReference>
<proteinExistence type="predicted"/>
<dbReference type="SUPFAM" id="SSF54928">
    <property type="entry name" value="RNA-binding domain, RBD"/>
    <property type="match status" value="1"/>
</dbReference>
<reference evidence="6" key="1">
    <citation type="submission" date="2023-06" db="EMBL/GenBank/DDBJ databases">
        <title>Genome-scale phylogeny and comparative genomics of the fungal order Sordariales.</title>
        <authorList>
            <consortium name="Lawrence Berkeley National Laboratory"/>
            <person name="Hensen N."/>
            <person name="Bonometti L."/>
            <person name="Westerberg I."/>
            <person name="Brannstrom I.O."/>
            <person name="Guillou S."/>
            <person name="Cros-Aarteil S."/>
            <person name="Calhoun S."/>
            <person name="Haridas S."/>
            <person name="Kuo A."/>
            <person name="Mondo S."/>
            <person name="Pangilinan J."/>
            <person name="Riley R."/>
            <person name="LaButti K."/>
            <person name="Andreopoulos B."/>
            <person name="Lipzen A."/>
            <person name="Chen C."/>
            <person name="Yanf M."/>
            <person name="Daum C."/>
            <person name="Ng V."/>
            <person name="Clum A."/>
            <person name="Steindorff A."/>
            <person name="Ohm R."/>
            <person name="Martin F."/>
            <person name="Silar P."/>
            <person name="Natvig D."/>
            <person name="Lalanne C."/>
            <person name="Gautier V."/>
            <person name="Ament-velasquez S.L."/>
            <person name="Kruys A."/>
            <person name="Hutchinson M.I."/>
            <person name="Powell A.J."/>
            <person name="Barry K."/>
            <person name="Miller A.N."/>
            <person name="Grigoriev I.V."/>
            <person name="Debuchy R."/>
            <person name="Gladieux P."/>
            <person name="Thoren M.H."/>
            <person name="Johannesson H."/>
        </authorList>
    </citation>
    <scope>NUCLEOTIDE SEQUENCE</scope>
    <source>
        <strain evidence="6">SMH3187-1</strain>
    </source>
</reference>
<evidence type="ECO:0000256" key="2">
    <source>
        <dbReference type="PROSITE-ProRule" id="PRU00176"/>
    </source>
</evidence>
<feature type="compositionally biased region" description="Low complexity" evidence="3">
    <location>
        <begin position="509"/>
        <end position="518"/>
    </location>
</feature>
<feature type="compositionally biased region" description="Gly residues" evidence="3">
    <location>
        <begin position="477"/>
        <end position="508"/>
    </location>
</feature>
<organism evidence="6 7">
    <name type="scientific">Schizothecium vesticola</name>
    <dbReference type="NCBI Taxonomy" id="314040"/>
    <lineage>
        <taxon>Eukaryota</taxon>
        <taxon>Fungi</taxon>
        <taxon>Dikarya</taxon>
        <taxon>Ascomycota</taxon>
        <taxon>Pezizomycotina</taxon>
        <taxon>Sordariomycetes</taxon>
        <taxon>Sordariomycetidae</taxon>
        <taxon>Sordariales</taxon>
        <taxon>Schizotheciaceae</taxon>
        <taxon>Schizothecium</taxon>
    </lineage>
</organism>
<feature type="compositionally biased region" description="Low complexity" evidence="3">
    <location>
        <begin position="206"/>
        <end position="227"/>
    </location>
</feature>
<feature type="compositionally biased region" description="Low complexity" evidence="3">
    <location>
        <begin position="161"/>
        <end position="173"/>
    </location>
</feature>
<dbReference type="SUPFAM" id="SSF54427">
    <property type="entry name" value="NTF2-like"/>
    <property type="match status" value="1"/>
</dbReference>
<evidence type="ECO:0000256" key="1">
    <source>
        <dbReference type="ARBA" id="ARBA00022884"/>
    </source>
</evidence>
<dbReference type="InterPro" id="IPR035979">
    <property type="entry name" value="RBD_domain_sf"/>
</dbReference>
<dbReference type="InterPro" id="IPR012677">
    <property type="entry name" value="Nucleotide-bd_a/b_plait_sf"/>
</dbReference>
<dbReference type="PROSITE" id="PS50177">
    <property type="entry name" value="NTF2_DOMAIN"/>
    <property type="match status" value="1"/>
</dbReference>
<keyword evidence="7" id="KW-1185">Reference proteome</keyword>
<protein>
    <submittedName>
        <fullName evidence="6">Uncharacterized protein</fullName>
    </submittedName>
</protein>
<dbReference type="InterPro" id="IPR039539">
    <property type="entry name" value="Ras_GTPase_bind_prot"/>
</dbReference>
<dbReference type="GO" id="GO:0016579">
    <property type="term" value="P:protein deubiquitination"/>
    <property type="evidence" value="ECO:0007669"/>
    <property type="project" value="TreeGrafter"/>
</dbReference>
<dbReference type="InterPro" id="IPR000504">
    <property type="entry name" value="RRM_dom"/>
</dbReference>
<feature type="domain" description="RRM" evidence="4">
    <location>
        <begin position="385"/>
        <end position="456"/>
    </location>
</feature>
<dbReference type="Pfam" id="PF00076">
    <property type="entry name" value="RRM_1"/>
    <property type="match status" value="1"/>
</dbReference>
<evidence type="ECO:0000256" key="3">
    <source>
        <dbReference type="SAM" id="MobiDB-lite"/>
    </source>
</evidence>
<dbReference type="SMART" id="SM00360">
    <property type="entry name" value="RRM"/>
    <property type="match status" value="1"/>
</dbReference>
<feature type="region of interest" description="Disordered" evidence="3">
    <location>
        <begin position="455"/>
        <end position="518"/>
    </location>
</feature>
<dbReference type="PROSITE" id="PS50102">
    <property type="entry name" value="RRM"/>
    <property type="match status" value="1"/>
</dbReference>
<dbReference type="FunFam" id="3.10.450.50:FF:000003">
    <property type="entry name" value="Nuclear transport factor 2 family protein"/>
    <property type="match status" value="1"/>
</dbReference>
<dbReference type="AlphaFoldDB" id="A0AA40F8J1"/>
<feature type="domain" description="NTF2" evidence="5">
    <location>
        <begin position="35"/>
        <end position="150"/>
    </location>
</feature>
<dbReference type="PANTHER" id="PTHR10693">
    <property type="entry name" value="RAS GTPASE-ACTIVATING PROTEIN-BINDING PROTEIN"/>
    <property type="match status" value="1"/>
</dbReference>
<dbReference type="CDD" id="cd00780">
    <property type="entry name" value="NTF2"/>
    <property type="match status" value="1"/>
</dbReference>
<keyword evidence="1 2" id="KW-0694">RNA-binding</keyword>
<evidence type="ECO:0000313" key="7">
    <source>
        <dbReference type="Proteomes" id="UP001172155"/>
    </source>
</evidence>
<dbReference type="Pfam" id="PF02136">
    <property type="entry name" value="NTF2"/>
    <property type="match status" value="1"/>
</dbReference>
<dbReference type="GO" id="GO:0005829">
    <property type="term" value="C:cytosol"/>
    <property type="evidence" value="ECO:0007669"/>
    <property type="project" value="TreeGrafter"/>
</dbReference>
<dbReference type="InterPro" id="IPR002075">
    <property type="entry name" value="NTF2_dom"/>
</dbReference>
<sequence length="518" mass="54545">MATNGTAHEEHPTSSQSSEIGGNKASSGELSKEEVGWYFVEQYYKTLNKSPEKLHLFYSKNSQYLVGKDAELTQVSIGRAAIQERISKLDLDNCKVRISNVDTQACDDKILIQTIGHTANKEGEPKKFVQTFVLAQQPSGYFVLNDIMRYMPDQDWESEETAPTAEEAAAPADQEAEPAAEPEAAVAVPKKPEPVEPEAVAEEAVQEPAPEPEAAAPAAEAPAAEAAPEAEEPAAEEKAEPTPEPEAAAQEPAAEEAKKVEEPKETPAAPVAAPQAPAAAEPEKPRQPPKPMTWASRLAASGPVRPAVPVSMPKTATSSAAPQPRQPAPAAAPAAAQPTPAAQSTEAAPAQAAAKDQGSEWQTAETRRQNKAQAAAAAPPKKEDNMAYIKFVTDKVQEEDLKTFLAGFGELEYFDINRQKNCAFVEFKTKAGYNAALNASPHTINGENISIEPRRPKANAYGGSNYSNPRGGAAPRGRGGFESGRTGSLGAGRGGSFGQSRGRGGAPRGRGAAQAGAA</sequence>
<dbReference type="EMBL" id="JAUKUD010000001">
    <property type="protein sequence ID" value="KAK0753203.1"/>
    <property type="molecule type" value="Genomic_DNA"/>
</dbReference>
<feature type="compositionally biased region" description="Acidic residues" evidence="3">
    <location>
        <begin position="195"/>
        <end position="205"/>
    </location>
</feature>
<evidence type="ECO:0000259" key="4">
    <source>
        <dbReference type="PROSITE" id="PS50102"/>
    </source>
</evidence>
<dbReference type="Gene3D" id="3.10.450.50">
    <property type="match status" value="1"/>
</dbReference>
<dbReference type="GO" id="GO:1990904">
    <property type="term" value="C:ribonucleoprotein complex"/>
    <property type="evidence" value="ECO:0007669"/>
    <property type="project" value="TreeGrafter"/>
</dbReference>
<feature type="compositionally biased region" description="Low complexity" evidence="3">
    <location>
        <begin position="316"/>
        <end position="354"/>
    </location>
</feature>
<dbReference type="PANTHER" id="PTHR10693:SF20">
    <property type="entry name" value="AT27578P"/>
    <property type="match status" value="1"/>
</dbReference>
<dbReference type="Gene3D" id="3.30.70.330">
    <property type="match status" value="1"/>
</dbReference>
<evidence type="ECO:0000259" key="5">
    <source>
        <dbReference type="PROSITE" id="PS50177"/>
    </source>
</evidence>
<dbReference type="GO" id="GO:0034517">
    <property type="term" value="P:ribophagy"/>
    <property type="evidence" value="ECO:0007669"/>
    <property type="project" value="TreeGrafter"/>
</dbReference>
<feature type="compositionally biased region" description="Basic and acidic residues" evidence="3">
    <location>
        <begin position="255"/>
        <end position="265"/>
    </location>
</feature>
<dbReference type="GO" id="GO:1990861">
    <property type="term" value="C:Ubp3-Bre5 deubiquitination complex"/>
    <property type="evidence" value="ECO:0007669"/>
    <property type="project" value="TreeGrafter"/>
</dbReference>
<accession>A0AA40F8J1</accession>
<dbReference type="Proteomes" id="UP001172155">
    <property type="component" value="Unassembled WGS sequence"/>
</dbReference>
<feature type="compositionally biased region" description="Polar residues" evidence="3">
    <location>
        <begin position="13"/>
        <end position="27"/>
    </location>
</feature>
<dbReference type="GO" id="GO:0003729">
    <property type="term" value="F:mRNA binding"/>
    <property type="evidence" value="ECO:0007669"/>
    <property type="project" value="TreeGrafter"/>
</dbReference>